<keyword evidence="3 6" id="KW-0238">DNA-binding</keyword>
<dbReference type="EMBL" id="CP101620">
    <property type="protein sequence ID" value="UTY37994.1"/>
    <property type="molecule type" value="Genomic_DNA"/>
</dbReference>
<evidence type="ECO:0000256" key="4">
    <source>
        <dbReference type="ARBA" id="ARBA00023163"/>
    </source>
</evidence>
<proteinExistence type="predicted"/>
<dbReference type="InterPro" id="IPR010982">
    <property type="entry name" value="Lambda_DNA-bd_dom_sf"/>
</dbReference>
<dbReference type="CDD" id="cd01392">
    <property type="entry name" value="HTH_LacI"/>
    <property type="match status" value="1"/>
</dbReference>
<organism evidence="6 7">
    <name type="scientific">Allocoprobacillus halotolerans</name>
    <dbReference type="NCBI Taxonomy" id="2944914"/>
    <lineage>
        <taxon>Bacteria</taxon>
        <taxon>Bacillati</taxon>
        <taxon>Bacillota</taxon>
        <taxon>Erysipelotrichia</taxon>
        <taxon>Erysipelotrichales</taxon>
        <taxon>Erysipelotrichaceae</taxon>
        <taxon>Allocoprobacillus</taxon>
    </lineage>
</organism>
<evidence type="ECO:0000313" key="7">
    <source>
        <dbReference type="Proteomes" id="UP001060112"/>
    </source>
</evidence>
<dbReference type="Pfam" id="PF00356">
    <property type="entry name" value="LacI"/>
    <property type="match status" value="1"/>
</dbReference>
<dbReference type="PANTHER" id="PTHR30146">
    <property type="entry name" value="LACI-RELATED TRANSCRIPTIONAL REPRESSOR"/>
    <property type="match status" value="1"/>
</dbReference>
<dbReference type="Pfam" id="PF00532">
    <property type="entry name" value="Peripla_BP_1"/>
    <property type="match status" value="1"/>
</dbReference>
<dbReference type="InterPro" id="IPR001761">
    <property type="entry name" value="Peripla_BP/Lac1_sug-bd_dom"/>
</dbReference>
<keyword evidence="7" id="KW-1185">Reference proteome</keyword>
<dbReference type="PROSITE" id="PS50932">
    <property type="entry name" value="HTH_LACI_2"/>
    <property type="match status" value="1"/>
</dbReference>
<keyword evidence="2" id="KW-0805">Transcription regulation</keyword>
<dbReference type="SUPFAM" id="SSF47413">
    <property type="entry name" value="lambda repressor-like DNA-binding domains"/>
    <property type="match status" value="1"/>
</dbReference>
<keyword evidence="4" id="KW-0804">Transcription</keyword>
<dbReference type="InterPro" id="IPR028082">
    <property type="entry name" value="Peripla_BP_I"/>
</dbReference>
<protein>
    <submittedName>
        <fullName evidence="6">LacI family DNA-binding transcriptional regulator</fullName>
    </submittedName>
</protein>
<dbReference type="RefSeq" id="WP_290138007.1">
    <property type="nucleotide sequence ID" value="NZ_CP101620.1"/>
</dbReference>
<gene>
    <name evidence="6" type="ORF">NMU03_09785</name>
</gene>
<feature type="domain" description="HTH lacI-type" evidence="5">
    <location>
        <begin position="3"/>
        <end position="47"/>
    </location>
</feature>
<name>A0ABY5I0P6_9FIRM</name>
<dbReference type="GO" id="GO:0003677">
    <property type="term" value="F:DNA binding"/>
    <property type="evidence" value="ECO:0007669"/>
    <property type="project" value="UniProtKB-KW"/>
</dbReference>
<evidence type="ECO:0000256" key="3">
    <source>
        <dbReference type="ARBA" id="ARBA00023125"/>
    </source>
</evidence>
<evidence type="ECO:0000256" key="2">
    <source>
        <dbReference type="ARBA" id="ARBA00023015"/>
    </source>
</evidence>
<dbReference type="InterPro" id="IPR000843">
    <property type="entry name" value="HTH_LacI"/>
</dbReference>
<evidence type="ECO:0000313" key="6">
    <source>
        <dbReference type="EMBL" id="UTY37994.1"/>
    </source>
</evidence>
<sequence length="221" mass="25416">MKVTMKDIAKKLNISINAVSIALNDKPGVSDEMRWLILKTADEMGYINEKRKYLSVFSRTNICILMQSYYANTGHFYSIVLRSIVDEAKNLGYSSIMNYFEDEHMDMPECIVERKVAGMVVVGKISDVNLKQLKKTGIPIVLVDFTSLYDSCDCVLTHNKQGGYMITNYVLQKGYQKIGFFGDLNYSMSFQDRFIGFKEALMKHHIIQGYCDDAYIRQYSF</sequence>
<accession>A0ABY5I0P6</accession>
<dbReference type="Proteomes" id="UP001060112">
    <property type="component" value="Chromosome"/>
</dbReference>
<evidence type="ECO:0000259" key="5">
    <source>
        <dbReference type="PROSITE" id="PS50932"/>
    </source>
</evidence>
<keyword evidence="1" id="KW-0678">Repressor</keyword>
<evidence type="ECO:0000256" key="1">
    <source>
        <dbReference type="ARBA" id="ARBA00022491"/>
    </source>
</evidence>
<reference evidence="6" key="1">
    <citation type="submission" date="2022-07" db="EMBL/GenBank/DDBJ databases">
        <title>Faecal culturing of patients with breast cancer.</title>
        <authorList>
            <person name="Teng N.M.Y."/>
            <person name="Kiu R."/>
            <person name="Evans R."/>
            <person name="Baker D.J."/>
            <person name="Zenner C."/>
            <person name="Robinson S.D."/>
            <person name="Hall L.J."/>
        </authorList>
    </citation>
    <scope>NUCLEOTIDE SEQUENCE</scope>
    <source>
        <strain evidence="6">LH1062</strain>
    </source>
</reference>
<dbReference type="Gene3D" id="3.40.50.2300">
    <property type="match status" value="2"/>
</dbReference>
<dbReference type="SMART" id="SM00354">
    <property type="entry name" value="HTH_LACI"/>
    <property type="match status" value="1"/>
</dbReference>
<dbReference type="PANTHER" id="PTHR30146:SF148">
    <property type="entry name" value="HTH-TYPE TRANSCRIPTIONAL REPRESSOR PURR-RELATED"/>
    <property type="match status" value="1"/>
</dbReference>
<dbReference type="SUPFAM" id="SSF53822">
    <property type="entry name" value="Periplasmic binding protein-like I"/>
    <property type="match status" value="1"/>
</dbReference>
<dbReference type="Gene3D" id="1.10.260.40">
    <property type="entry name" value="lambda repressor-like DNA-binding domains"/>
    <property type="match status" value="1"/>
</dbReference>